<dbReference type="GO" id="GO:0016747">
    <property type="term" value="F:acyltransferase activity, transferring groups other than amino-acyl groups"/>
    <property type="evidence" value="ECO:0007669"/>
    <property type="project" value="InterPro"/>
</dbReference>
<evidence type="ECO:0000313" key="2">
    <source>
        <dbReference type="EMBL" id="SDL21976.1"/>
    </source>
</evidence>
<feature type="domain" description="N-acetyltransferase" evidence="1">
    <location>
        <begin position="128"/>
        <end position="260"/>
    </location>
</feature>
<dbReference type="Pfam" id="PF00583">
    <property type="entry name" value="Acetyltransf_1"/>
    <property type="match status" value="1"/>
</dbReference>
<dbReference type="STRING" id="380244.SAMN05216298_3116"/>
<evidence type="ECO:0000259" key="1">
    <source>
        <dbReference type="PROSITE" id="PS51186"/>
    </source>
</evidence>
<dbReference type="InterPro" id="IPR016181">
    <property type="entry name" value="Acyl_CoA_acyltransferase"/>
</dbReference>
<reference evidence="3" key="1">
    <citation type="submission" date="2016-10" db="EMBL/GenBank/DDBJ databases">
        <authorList>
            <person name="Varghese N."/>
            <person name="Submissions S."/>
        </authorList>
    </citation>
    <scope>NUCLEOTIDE SEQUENCE [LARGE SCALE GENOMIC DNA]</scope>
    <source>
        <strain evidence="3">CGMCC 4.3147</strain>
    </source>
</reference>
<dbReference type="Gene3D" id="3.40.630.30">
    <property type="match status" value="1"/>
</dbReference>
<dbReference type="SUPFAM" id="SSF55729">
    <property type="entry name" value="Acyl-CoA N-acyltransferases (Nat)"/>
    <property type="match status" value="1"/>
</dbReference>
<proteinExistence type="predicted"/>
<dbReference type="Proteomes" id="UP000198662">
    <property type="component" value="Unassembled WGS sequence"/>
</dbReference>
<organism evidence="2 3">
    <name type="scientific">Glycomyces sambucus</name>
    <dbReference type="NCBI Taxonomy" id="380244"/>
    <lineage>
        <taxon>Bacteria</taxon>
        <taxon>Bacillati</taxon>
        <taxon>Actinomycetota</taxon>
        <taxon>Actinomycetes</taxon>
        <taxon>Glycomycetales</taxon>
        <taxon>Glycomycetaceae</taxon>
        <taxon>Glycomyces</taxon>
    </lineage>
</organism>
<dbReference type="PROSITE" id="PS51186">
    <property type="entry name" value="GNAT"/>
    <property type="match status" value="1"/>
</dbReference>
<keyword evidence="3" id="KW-1185">Reference proteome</keyword>
<dbReference type="EMBL" id="FNGF01000004">
    <property type="protein sequence ID" value="SDL21976.1"/>
    <property type="molecule type" value="Genomic_DNA"/>
</dbReference>
<keyword evidence="2" id="KW-0808">Transferase</keyword>
<dbReference type="CDD" id="cd04301">
    <property type="entry name" value="NAT_SF"/>
    <property type="match status" value="1"/>
</dbReference>
<evidence type="ECO:0000313" key="3">
    <source>
        <dbReference type="Proteomes" id="UP000198662"/>
    </source>
</evidence>
<sequence length="260" mass="28065">MERMISRQAASADRSRFERVATAFWMLGAESTVHAGFEVVRHAAAPDHPLGTFVHRVRDAAAMAVIAAGEDAVVPGRLLVDADTPGEVEAVAALHDWTVEHLLLLELPKSTVVPEPEGLEVRVAEGDDDWREIERLFRIDHLEEDSRHGTAPRPEAQTRAAVDLRRSLGPQVQYLLAERGGAVIGSIAAWPGIEGIGVIEDVFVHPGQRGAGIATQMLRHAVQRARAGGARSILIGAEVEDTPKHLSLPRLRFPTGLAAA</sequence>
<gene>
    <name evidence="2" type="ORF">SAMN05216298_3116</name>
</gene>
<dbReference type="AlphaFoldDB" id="A0A1G9IA44"/>
<name>A0A1G9IA44_9ACTN</name>
<accession>A0A1G9IA44</accession>
<dbReference type="InterPro" id="IPR000182">
    <property type="entry name" value="GNAT_dom"/>
</dbReference>
<protein>
    <submittedName>
        <fullName evidence="2">Acetyltransferase (GNAT) family protein</fullName>
    </submittedName>
</protein>